<accession>A0A0V8RVA4</accession>
<reference evidence="1 2" key="1">
    <citation type="submission" date="2015-11" db="EMBL/GenBank/DDBJ databases">
        <title>Genome sequence of Pyrodictium occultum PL-19, a marine hyperthermophilic archaeon isolated from Volcano, Italy.</title>
        <authorList>
            <person name="Utturkar S."/>
            <person name="Huber H."/>
            <person name="Leptihn S."/>
            <person name="Brown S."/>
            <person name="Stetter K.O."/>
            <person name="Podar M."/>
        </authorList>
    </citation>
    <scope>NUCLEOTIDE SEQUENCE [LARGE SCALE GENOMIC DNA]</scope>
    <source>
        <strain evidence="1 2">PL-19</strain>
    </source>
</reference>
<dbReference type="Proteomes" id="UP000053352">
    <property type="component" value="Unassembled WGS sequence"/>
</dbReference>
<dbReference type="OrthoDB" id="15303at2157"/>
<comment type="caution">
    <text evidence="1">The sequence shown here is derived from an EMBL/GenBank/DDBJ whole genome shotgun (WGS) entry which is preliminary data.</text>
</comment>
<protein>
    <submittedName>
        <fullName evidence="1">Uncharacterized protein</fullName>
    </submittedName>
</protein>
<gene>
    <name evidence="1" type="ORF">CF15_04180</name>
</gene>
<organism evidence="1 2">
    <name type="scientific">Pyrodictium occultum</name>
    <dbReference type="NCBI Taxonomy" id="2309"/>
    <lineage>
        <taxon>Archaea</taxon>
        <taxon>Thermoproteota</taxon>
        <taxon>Thermoprotei</taxon>
        <taxon>Desulfurococcales</taxon>
        <taxon>Pyrodictiaceae</taxon>
        <taxon>Pyrodictium</taxon>
    </lineage>
</organism>
<keyword evidence="2" id="KW-1185">Reference proteome</keyword>
<dbReference type="RefSeq" id="WP_058370673.1">
    <property type="nucleotide sequence ID" value="NZ_LNTB01000001.1"/>
</dbReference>
<evidence type="ECO:0000313" key="2">
    <source>
        <dbReference type="Proteomes" id="UP000053352"/>
    </source>
</evidence>
<evidence type="ECO:0000313" key="1">
    <source>
        <dbReference type="EMBL" id="KSW11993.1"/>
    </source>
</evidence>
<dbReference type="EMBL" id="LNTB01000001">
    <property type="protein sequence ID" value="KSW11993.1"/>
    <property type="molecule type" value="Genomic_DNA"/>
</dbReference>
<sequence length="193" mass="21483">MSAAPTLDLARLVESGIEEARKALSAGRFQLKVYALPRPRIRIRTPSKKILEVDEGKLARLEYALFRSVLAAKSRGTKPSFREFADLVGDYKASAAYLAVLWRSGLLEFEDPSKAVEIYTAASSLSQKGYERRIARALDAKLTLKAEELAKLPSDQIECIERDGRIYCRYILTNTARSQAKAQVRALSDVLSS</sequence>
<dbReference type="AlphaFoldDB" id="A0A0V8RVA4"/>
<name>A0A0V8RVA4_PYROC</name>
<dbReference type="STRING" id="2309.CF15_04180"/>
<proteinExistence type="predicted"/>